<name>A0A1W1CUB0_9ZZZZ</name>
<protein>
    <submittedName>
        <fullName evidence="1">TsaB protein, required for threonylcarbamoyladenosine (T(6)A) formation in tRNA</fullName>
    </submittedName>
</protein>
<dbReference type="AlphaFoldDB" id="A0A1W1CUB0"/>
<dbReference type="InterPro" id="IPR043129">
    <property type="entry name" value="ATPase_NBD"/>
</dbReference>
<proteinExistence type="predicted"/>
<sequence length="156" mass="17531">MQNPLPKSYTLLIVSISSPLLLGVYEEGKLVKRFSSSMKSSEILLPLIMEILEDYSISKIIYTKGPGSYMAIKLTYVMLKTIEIIRDIPCYGCSGFALNGEKPIKAIGNLYFIKEKETIMTKKYEQPVNAPFALPQSIHDLKIDEESTPEYCLPAV</sequence>
<dbReference type="Gene3D" id="3.30.420.40">
    <property type="match status" value="1"/>
</dbReference>
<dbReference type="SUPFAM" id="SSF53067">
    <property type="entry name" value="Actin-like ATPase domain"/>
    <property type="match status" value="1"/>
</dbReference>
<reference evidence="1" key="1">
    <citation type="submission" date="2016-10" db="EMBL/GenBank/DDBJ databases">
        <authorList>
            <person name="de Groot N.N."/>
        </authorList>
    </citation>
    <scope>NUCLEOTIDE SEQUENCE</scope>
</reference>
<evidence type="ECO:0000313" key="1">
    <source>
        <dbReference type="EMBL" id="SFV69305.1"/>
    </source>
</evidence>
<dbReference type="EMBL" id="FPHI01000044">
    <property type="protein sequence ID" value="SFV69305.1"/>
    <property type="molecule type" value="Genomic_DNA"/>
</dbReference>
<accession>A0A1W1CUB0</accession>
<gene>
    <name evidence="1" type="ORF">MNB_SV-3-527</name>
</gene>
<organism evidence="1">
    <name type="scientific">hydrothermal vent metagenome</name>
    <dbReference type="NCBI Taxonomy" id="652676"/>
    <lineage>
        <taxon>unclassified sequences</taxon>
        <taxon>metagenomes</taxon>
        <taxon>ecological metagenomes</taxon>
    </lineage>
</organism>